<evidence type="ECO:0000256" key="1">
    <source>
        <dbReference type="SAM" id="MobiDB-lite"/>
    </source>
</evidence>
<organism evidence="2 3">
    <name type="scientific">Mytilus galloprovincialis</name>
    <name type="common">Mediterranean mussel</name>
    <dbReference type="NCBI Taxonomy" id="29158"/>
    <lineage>
        <taxon>Eukaryota</taxon>
        <taxon>Metazoa</taxon>
        <taxon>Spiralia</taxon>
        <taxon>Lophotrochozoa</taxon>
        <taxon>Mollusca</taxon>
        <taxon>Bivalvia</taxon>
        <taxon>Autobranchia</taxon>
        <taxon>Pteriomorphia</taxon>
        <taxon>Mytilida</taxon>
        <taxon>Mytiloidea</taxon>
        <taxon>Mytilidae</taxon>
        <taxon>Mytilinae</taxon>
        <taxon>Mytilus</taxon>
    </lineage>
</organism>
<feature type="region of interest" description="Disordered" evidence="1">
    <location>
        <begin position="200"/>
        <end position="232"/>
    </location>
</feature>
<keyword evidence="3" id="KW-1185">Reference proteome</keyword>
<dbReference type="Proteomes" id="UP000596742">
    <property type="component" value="Unassembled WGS sequence"/>
</dbReference>
<reference evidence="2" key="1">
    <citation type="submission" date="2018-11" db="EMBL/GenBank/DDBJ databases">
        <authorList>
            <person name="Alioto T."/>
            <person name="Alioto T."/>
        </authorList>
    </citation>
    <scope>NUCLEOTIDE SEQUENCE</scope>
</reference>
<accession>A0A8B6C7H0</accession>
<sequence>MARKIKQENLKEYLDSIETFNLANIIRKGREVKTKYVKAEKGENGFLTDTIIFKSEDIDKPKQRIWVARETLLCNVTGNCLRNCGGFGECVEGCSKKDEKRAKSGHRCSFRVQLHLYADDMEQWEVTFEGHHVPPTTVWVAPNKNPLKQNEIRKRALTLMKDGITSSKKMKLNLKEDVSQKQLQSFIQYRKKKEKKDGTVMRLSNYSDSSDEESAEEDNLLGIPKNNKQFHPNNTLQIRINPTM</sequence>
<name>A0A8B6C7H0_MYTGA</name>
<protein>
    <submittedName>
        <fullName evidence="2">Uncharacterized protein</fullName>
    </submittedName>
</protein>
<dbReference type="OrthoDB" id="4349954at2759"/>
<comment type="caution">
    <text evidence="2">The sequence shown here is derived from an EMBL/GenBank/DDBJ whole genome shotgun (WGS) entry which is preliminary data.</text>
</comment>
<dbReference type="EMBL" id="UYJE01001335">
    <property type="protein sequence ID" value="VDI01308.1"/>
    <property type="molecule type" value="Genomic_DNA"/>
</dbReference>
<evidence type="ECO:0000313" key="3">
    <source>
        <dbReference type="Proteomes" id="UP000596742"/>
    </source>
</evidence>
<evidence type="ECO:0000313" key="2">
    <source>
        <dbReference type="EMBL" id="VDI01308.1"/>
    </source>
</evidence>
<gene>
    <name evidence="2" type="ORF">MGAL_10B046411</name>
</gene>
<feature type="compositionally biased region" description="Acidic residues" evidence="1">
    <location>
        <begin position="209"/>
        <end position="219"/>
    </location>
</feature>
<proteinExistence type="predicted"/>
<dbReference type="AlphaFoldDB" id="A0A8B6C7H0"/>